<feature type="region of interest" description="Disordered" evidence="12">
    <location>
        <begin position="721"/>
        <end position="746"/>
    </location>
</feature>
<feature type="region of interest" description="Disordered" evidence="12">
    <location>
        <begin position="491"/>
        <end position="510"/>
    </location>
</feature>
<dbReference type="GO" id="GO:0098839">
    <property type="term" value="C:postsynaptic density membrane"/>
    <property type="evidence" value="ECO:0007669"/>
    <property type="project" value="UniProtKB-ARBA"/>
</dbReference>
<keyword evidence="17" id="KW-1185">Reference proteome</keyword>
<keyword evidence="5 14" id="KW-0732">Signal</keyword>
<feature type="transmembrane region" description="Helical" evidence="13">
    <location>
        <begin position="402"/>
        <end position="424"/>
    </location>
</feature>
<dbReference type="SMART" id="SM00082">
    <property type="entry name" value="LRRCT"/>
    <property type="match status" value="1"/>
</dbReference>
<evidence type="ECO:0000256" key="5">
    <source>
        <dbReference type="ARBA" id="ARBA00022729"/>
    </source>
</evidence>
<dbReference type="InterPro" id="IPR001611">
    <property type="entry name" value="Leu-rich_rpt"/>
</dbReference>
<keyword evidence="10" id="KW-0650">Protein phosphatase inhibitor</keyword>
<dbReference type="Ensembl" id="ENSCVAT00000000072.1">
    <property type="protein sequence ID" value="ENSCVAP00000009389.1"/>
    <property type="gene ID" value="ENSCVAG00000011319.1"/>
</dbReference>
<dbReference type="OMA" id="REESCYI"/>
<evidence type="ECO:0000313" key="16">
    <source>
        <dbReference type="Ensembl" id="ENSCVAP00000009389.1"/>
    </source>
</evidence>
<organism evidence="16 17">
    <name type="scientific">Cyprinodon variegatus</name>
    <name type="common">Sheepshead minnow</name>
    <dbReference type="NCBI Taxonomy" id="28743"/>
    <lineage>
        <taxon>Eukaryota</taxon>
        <taxon>Metazoa</taxon>
        <taxon>Chordata</taxon>
        <taxon>Craniata</taxon>
        <taxon>Vertebrata</taxon>
        <taxon>Euteleostomi</taxon>
        <taxon>Actinopterygii</taxon>
        <taxon>Neopterygii</taxon>
        <taxon>Teleostei</taxon>
        <taxon>Neoteleostei</taxon>
        <taxon>Acanthomorphata</taxon>
        <taxon>Ovalentaria</taxon>
        <taxon>Atherinomorphae</taxon>
        <taxon>Cyprinodontiformes</taxon>
        <taxon>Cyprinodontidae</taxon>
        <taxon>Cyprinodon</taxon>
    </lineage>
</organism>
<reference evidence="16" key="1">
    <citation type="submission" date="2025-08" db="UniProtKB">
        <authorList>
            <consortium name="Ensembl"/>
        </authorList>
    </citation>
    <scope>IDENTIFICATION</scope>
</reference>
<evidence type="ECO:0000256" key="10">
    <source>
        <dbReference type="ARBA" id="ARBA00023272"/>
    </source>
</evidence>
<keyword evidence="6" id="KW-0677">Repeat</keyword>
<dbReference type="InterPro" id="IPR032675">
    <property type="entry name" value="LRR_dom_sf"/>
</dbReference>
<evidence type="ECO:0000256" key="9">
    <source>
        <dbReference type="ARBA" id="ARBA00023180"/>
    </source>
</evidence>
<dbReference type="GeneTree" id="ENSGT00940000159737"/>
<dbReference type="Pfam" id="PF22986">
    <property type="entry name" value="Fn3_ELFN"/>
    <property type="match status" value="1"/>
</dbReference>
<dbReference type="GO" id="GO:0007268">
    <property type="term" value="P:chemical synaptic transmission"/>
    <property type="evidence" value="ECO:0007669"/>
    <property type="project" value="UniProtKB-ARBA"/>
</dbReference>
<dbReference type="SUPFAM" id="SSF52058">
    <property type="entry name" value="L domain-like"/>
    <property type="match status" value="1"/>
</dbReference>
<dbReference type="Pfam" id="PF13855">
    <property type="entry name" value="LRR_8"/>
    <property type="match status" value="1"/>
</dbReference>
<comment type="subcellular location">
    <subcellularLocation>
        <location evidence="1">Membrane</location>
        <topology evidence="1">Single-pass membrane protein</topology>
    </subcellularLocation>
</comment>
<dbReference type="STRING" id="28743.ENSCVAP00000009389"/>
<accession>A0A3Q2CUM1</accession>
<evidence type="ECO:0000256" key="8">
    <source>
        <dbReference type="ARBA" id="ARBA00023136"/>
    </source>
</evidence>
<evidence type="ECO:0000256" key="1">
    <source>
        <dbReference type="ARBA" id="ARBA00004167"/>
    </source>
</evidence>
<evidence type="ECO:0000256" key="13">
    <source>
        <dbReference type="SAM" id="Phobius"/>
    </source>
</evidence>
<dbReference type="AlphaFoldDB" id="A0A3Q2CUM1"/>
<comment type="subunit">
    <text evidence="11">Interacts with PPP1CA.</text>
</comment>
<dbReference type="InterPro" id="IPR000483">
    <property type="entry name" value="Cys-rich_flank_reg_C"/>
</dbReference>
<evidence type="ECO:0000256" key="3">
    <source>
        <dbReference type="ARBA" id="ARBA00022614"/>
    </source>
</evidence>
<protein>
    <submittedName>
        <fullName evidence="16">Extracellular leucine rich repeat and fibronectin type III domain containing 2</fullName>
    </submittedName>
</protein>
<dbReference type="PROSITE" id="PS51450">
    <property type="entry name" value="LRR"/>
    <property type="match status" value="1"/>
</dbReference>
<keyword evidence="7 13" id="KW-1133">Transmembrane helix</keyword>
<evidence type="ECO:0000256" key="11">
    <source>
        <dbReference type="ARBA" id="ARBA00065735"/>
    </source>
</evidence>
<dbReference type="GO" id="GO:0099560">
    <property type="term" value="P:synaptic membrane adhesion"/>
    <property type="evidence" value="ECO:0007669"/>
    <property type="project" value="UniProtKB-ARBA"/>
</dbReference>
<dbReference type="PANTHER" id="PTHR24369:SF204">
    <property type="entry name" value="PROTEIN PHOSPHATASE 1 REGULATORY SUBUNIT 29-RELATED"/>
    <property type="match status" value="1"/>
</dbReference>
<keyword evidence="9" id="KW-0325">Glycoprotein</keyword>
<feature type="chain" id="PRO_5018627180" evidence="14">
    <location>
        <begin position="30"/>
        <end position="806"/>
    </location>
</feature>
<proteinExistence type="predicted"/>
<evidence type="ECO:0000256" key="7">
    <source>
        <dbReference type="ARBA" id="ARBA00022989"/>
    </source>
</evidence>
<dbReference type="Proteomes" id="UP000265020">
    <property type="component" value="Unassembled WGS sequence"/>
</dbReference>
<evidence type="ECO:0000313" key="17">
    <source>
        <dbReference type="Proteomes" id="UP000265020"/>
    </source>
</evidence>
<feature type="compositionally biased region" description="Low complexity" evidence="12">
    <location>
        <begin position="735"/>
        <end position="746"/>
    </location>
</feature>
<keyword evidence="2" id="KW-0597">Phosphoprotein</keyword>
<dbReference type="InterPro" id="IPR003591">
    <property type="entry name" value="Leu-rich_rpt_typical-subtyp"/>
</dbReference>
<feature type="compositionally biased region" description="Acidic residues" evidence="12">
    <location>
        <begin position="491"/>
        <end position="504"/>
    </location>
</feature>
<feature type="region of interest" description="Disordered" evidence="12">
    <location>
        <begin position="589"/>
        <end position="634"/>
    </location>
</feature>
<name>A0A3Q2CUM1_CYPVA</name>
<dbReference type="FunFam" id="3.80.10.10:FF:000047">
    <property type="entry name" value="protein phosphatase 1 regulatory subunit 29"/>
    <property type="match status" value="1"/>
</dbReference>
<keyword evidence="4 13" id="KW-0812">Transmembrane</keyword>
<dbReference type="GO" id="GO:0004864">
    <property type="term" value="F:protein phosphatase inhibitor activity"/>
    <property type="evidence" value="ECO:0007669"/>
    <property type="project" value="UniProtKB-KW"/>
</dbReference>
<evidence type="ECO:0000256" key="2">
    <source>
        <dbReference type="ARBA" id="ARBA00022553"/>
    </source>
</evidence>
<evidence type="ECO:0000256" key="12">
    <source>
        <dbReference type="SAM" id="MobiDB-lite"/>
    </source>
</evidence>
<dbReference type="Gene3D" id="3.80.10.10">
    <property type="entry name" value="Ribonuclease Inhibitor"/>
    <property type="match status" value="1"/>
</dbReference>
<feature type="signal peptide" evidence="14">
    <location>
        <begin position="1"/>
        <end position="29"/>
    </location>
</feature>
<evidence type="ECO:0000256" key="6">
    <source>
        <dbReference type="ARBA" id="ARBA00022737"/>
    </source>
</evidence>
<dbReference type="InterPro" id="IPR055106">
    <property type="entry name" value="ELFN_Fn3"/>
</dbReference>
<evidence type="ECO:0000256" key="4">
    <source>
        <dbReference type="ARBA" id="ARBA00022692"/>
    </source>
</evidence>
<keyword evidence="3" id="KW-0433">Leucine-rich repeat</keyword>
<keyword evidence="8 13" id="KW-0472">Membrane</keyword>
<sequence>MQCPSIVSVLPLLLSSLLFFSCFPDMASGDCWLIEGDKGYVWLAICSQNQPPYETIPHHINNTVHDLRLNENKLKAVLFSSMYRFTNLTDLNLTKNEISYIEDGAFAGQANLQVLQLGYNKLTNITEGMMRGLGRMQCLFLQHNLIEVVASNAFWECPSLSSIDLSSNKLARLDPSTFTDLNRLMVCELGANPFHCGCDLLGFLFWLESFNNVSHTYDRLQCETPREMFGFPLLSPFASSHAGRNAKNILYHRCRDGVMIPGMTSLPPDLDGPSGIGPEMFGVGPYYQPTTSSSSTDDSLSPSIKLHHVSSSSASVIIKIPRPYSKMFILTQYNNTLVSDVTNLKLAIQKITLDKLRPNNNYTFCVGYIRNSQRYNNTCLQFTTRGQSRDDMLPTPSTTTHYIMTIVGCLFGMLIVIGIVYYCLRKKRMHDEKKKSISVKKTILEMRYGPEVAAAVANDPSAVQKLQEQLSSIPQVEKMASAFSEAMDDLRDDDETDLGNDSDDDGHGSASEISTIAMEVDKVNQIINNCIDALKLDAAAVAASRISGGGFVVTPPYRHPPPATAARPIQRQMSADAAVVMANAVKKQSSTASCGSTGRDRERGGARVYSLDVPEPRSPDACNQKQPQYPDRASPVGCGEPLERLPLVGSGSCGGGGGGGCDSGGQQQIQQQQQQQLEVQQDYHCSEHRHSVPALYYQGSHHGSPAQRVSFLKPLTRSRRDAASYSQLSPARQHSGYSGYSSSPEYSSESSLRIWERFRPYRKGPRDEACYVTAGNALRKKVQFAKGEDLHDILDYWKGVSAQQKL</sequence>
<evidence type="ECO:0000259" key="15">
    <source>
        <dbReference type="SMART" id="SM00082"/>
    </source>
</evidence>
<feature type="domain" description="LRRCT" evidence="15">
    <location>
        <begin position="192"/>
        <end position="244"/>
    </location>
</feature>
<dbReference type="GO" id="GO:0045184">
    <property type="term" value="P:establishment of protein localization"/>
    <property type="evidence" value="ECO:0007669"/>
    <property type="project" value="UniProtKB-ARBA"/>
</dbReference>
<dbReference type="SMART" id="SM00369">
    <property type="entry name" value="LRR_TYP"/>
    <property type="match status" value="4"/>
</dbReference>
<evidence type="ECO:0000256" key="14">
    <source>
        <dbReference type="SAM" id="SignalP"/>
    </source>
</evidence>
<dbReference type="InterPro" id="IPR050541">
    <property type="entry name" value="LRR_TM_domain-containing"/>
</dbReference>
<reference evidence="16" key="2">
    <citation type="submission" date="2025-09" db="UniProtKB">
        <authorList>
            <consortium name="Ensembl"/>
        </authorList>
    </citation>
    <scope>IDENTIFICATION</scope>
</reference>
<dbReference type="PANTHER" id="PTHR24369">
    <property type="entry name" value="ANTIGEN BSP, PUTATIVE-RELATED"/>
    <property type="match status" value="1"/>
</dbReference>